<name>A0ABX4TTH3_9HYPH</name>
<keyword evidence="3" id="KW-1185">Reference proteome</keyword>
<reference evidence="2 3" key="1">
    <citation type="journal article" date="2018" name="FEMS Microbiol. Ecol.">
        <title>Co-invading symbiotic mutualists of Medicago polymorpha retain high ancestral diversity and contain diverse accessory genomes.</title>
        <authorList>
            <person name="Porter S.S."/>
            <person name="Faber-Hammond J.J."/>
            <person name="Friesen M.L."/>
        </authorList>
    </citation>
    <scope>NUCLEOTIDE SEQUENCE [LARGE SCALE GENOMIC DNA]</scope>
    <source>
        <strain evidence="2 3">Str16</strain>
    </source>
</reference>
<feature type="chain" id="PRO_5047073169" evidence="1">
    <location>
        <begin position="31"/>
        <end position="245"/>
    </location>
</feature>
<organism evidence="2 3">
    <name type="scientific">Sinorhizobium medicae</name>
    <dbReference type="NCBI Taxonomy" id="110321"/>
    <lineage>
        <taxon>Bacteria</taxon>
        <taxon>Pseudomonadati</taxon>
        <taxon>Pseudomonadota</taxon>
        <taxon>Alphaproteobacteria</taxon>
        <taxon>Hyphomicrobiales</taxon>
        <taxon>Rhizobiaceae</taxon>
        <taxon>Sinorhizobium/Ensifer group</taxon>
        <taxon>Sinorhizobium</taxon>
    </lineage>
</organism>
<dbReference type="Proteomes" id="UP001190825">
    <property type="component" value="Unassembled WGS sequence"/>
</dbReference>
<evidence type="ECO:0000256" key="1">
    <source>
        <dbReference type="SAM" id="SignalP"/>
    </source>
</evidence>
<comment type="caution">
    <text evidence="2">The sequence shown here is derived from an EMBL/GenBank/DDBJ whole genome shotgun (WGS) entry which is preliminary data.</text>
</comment>
<evidence type="ECO:0000313" key="3">
    <source>
        <dbReference type="Proteomes" id="UP001190825"/>
    </source>
</evidence>
<sequence>MITASPLNGRMPLTALMFVFVCGLSMPARAAEVIDHDQVKGFPDSTSGLLKTFQPSLKVIRGCVPFPAVDADGNVSGGLKPSGMASGGCSRSPGQIYVRAGEYNGQCAVMYSWFFPKDQNQTWPLKGGSRYDWEDVIVWLTRCDSEAQVEAVSYWSGGRYNVTPQPHMDGTHPLVKYYRPEGGNQFLLADTRYRGGKQPAVSWSDLTEEARETLDNYNFGKVAVPFNSYNFDANLETAWRQGHGG</sequence>
<dbReference type="Pfam" id="PF05630">
    <property type="entry name" value="NPP1"/>
    <property type="match status" value="1"/>
</dbReference>
<dbReference type="InterPro" id="IPR008701">
    <property type="entry name" value="NPP1"/>
</dbReference>
<feature type="signal peptide" evidence="1">
    <location>
        <begin position="1"/>
        <end position="30"/>
    </location>
</feature>
<gene>
    <name evidence="2" type="ORF">BMJ33_02705</name>
</gene>
<dbReference type="PIRSF" id="PIRSF029958">
    <property type="entry name" value="Necrosis-inducing_protein"/>
    <property type="match status" value="1"/>
</dbReference>
<protein>
    <submittedName>
        <fullName evidence="2">Necrosis-inducing protein</fullName>
    </submittedName>
</protein>
<dbReference type="RefSeq" id="WP_011975996.1">
    <property type="nucleotide sequence ID" value="NZ_CP104147.1"/>
</dbReference>
<dbReference type="PANTHER" id="PTHR33657">
    <property type="entry name" value="DOMAIN PROTEIN, PUTATIVE (AFU_ORTHOLOGUE AFUA_5G00600)-RELATED"/>
    <property type="match status" value="1"/>
</dbReference>
<accession>A0ABX4TTH3</accession>
<dbReference type="EMBL" id="NBUC01000018">
    <property type="protein sequence ID" value="PLU08728.1"/>
    <property type="molecule type" value="Genomic_DNA"/>
</dbReference>
<dbReference type="PANTHER" id="PTHR33657:SF8">
    <property type="entry name" value="DOMAIN PROTEIN, PUTATIVE (AFU_ORTHOLOGUE AFUA_5G00600)-RELATED"/>
    <property type="match status" value="1"/>
</dbReference>
<evidence type="ECO:0000313" key="2">
    <source>
        <dbReference type="EMBL" id="PLU08728.1"/>
    </source>
</evidence>
<keyword evidence="1" id="KW-0732">Signal</keyword>
<proteinExistence type="predicted"/>